<protein>
    <submittedName>
        <fullName evidence="4">Phospholipase</fullName>
    </submittedName>
</protein>
<evidence type="ECO:0000313" key="4">
    <source>
        <dbReference type="EMBL" id="PTB90807.1"/>
    </source>
</evidence>
<name>A0A2T4DAN3_9BACT</name>
<evidence type="ECO:0000259" key="3">
    <source>
        <dbReference type="PROSITE" id="PS51635"/>
    </source>
</evidence>
<dbReference type="InterPro" id="IPR002641">
    <property type="entry name" value="PNPLA_dom"/>
</dbReference>
<proteinExistence type="predicted"/>
<feature type="non-terminal residue" evidence="4">
    <location>
        <position position="101"/>
    </location>
</feature>
<sequence>MDALRASCAIPTVMKPVYVEGEEIVDGGVLNPIPINRVKRTPSDILVVVDVNSNIPFVAKAPATVAEEQEVQKHNQFLEEFKLRMKTIWPYSPKDSSPPAE</sequence>
<comment type="caution">
    <text evidence="4">The sequence shown here is derived from an EMBL/GenBank/DDBJ whole genome shotgun (WGS) entry which is preliminary data.</text>
</comment>
<dbReference type="Pfam" id="PF01734">
    <property type="entry name" value="Patatin"/>
    <property type="match status" value="1"/>
</dbReference>
<dbReference type="SUPFAM" id="SSF52151">
    <property type="entry name" value="FabD/lysophospholipase-like"/>
    <property type="match status" value="1"/>
</dbReference>
<keyword evidence="1" id="KW-0443">Lipid metabolism</keyword>
<evidence type="ECO:0000256" key="1">
    <source>
        <dbReference type="ARBA" id="ARBA00023098"/>
    </source>
</evidence>
<dbReference type="Proteomes" id="UP000240608">
    <property type="component" value="Unassembled WGS sequence"/>
</dbReference>
<feature type="short sequence motif" description="DGA/G" evidence="2">
    <location>
        <begin position="26"/>
        <end position="28"/>
    </location>
</feature>
<dbReference type="PROSITE" id="PS51635">
    <property type="entry name" value="PNPLA"/>
    <property type="match status" value="1"/>
</dbReference>
<comment type="caution">
    <text evidence="2">Lacks conserved residue(s) required for the propagation of feature annotation.</text>
</comment>
<reference evidence="4 5" key="1">
    <citation type="submission" date="2018-03" db="EMBL/GenBank/DDBJ databases">
        <title>Cross-interface Injection: A General Nanoliter Liquid Handling Method Applied to Single Cells Genome Amplification Automated Nanoliter Liquid Handling Applied to Single Cell Multiple Displacement Amplification.</title>
        <authorList>
            <person name="Yun J."/>
            <person name="Xu P."/>
            <person name="Xu J."/>
            <person name="Dai X."/>
            <person name="Wang Y."/>
            <person name="Zheng X."/>
            <person name="Cao C."/>
            <person name="Yi Q."/>
            <person name="Zhu Y."/>
            <person name="Wang L."/>
            <person name="Dong Z."/>
            <person name="Huang Y."/>
            <person name="Huang L."/>
            <person name="Du W."/>
        </authorList>
    </citation>
    <scope>NUCLEOTIDE SEQUENCE [LARGE SCALE GENOMIC DNA]</scope>
    <source>
        <strain evidence="4 5">Z-D1-2</strain>
    </source>
</reference>
<dbReference type="GO" id="GO:0006629">
    <property type="term" value="P:lipid metabolic process"/>
    <property type="evidence" value="ECO:0007669"/>
    <property type="project" value="UniProtKB-KW"/>
</dbReference>
<feature type="domain" description="PNPLA" evidence="3">
    <location>
        <begin position="1"/>
        <end position="39"/>
    </location>
</feature>
<evidence type="ECO:0000256" key="2">
    <source>
        <dbReference type="PROSITE-ProRule" id="PRU01161"/>
    </source>
</evidence>
<dbReference type="AlphaFoldDB" id="A0A2T4DAN3"/>
<evidence type="ECO:0000313" key="5">
    <source>
        <dbReference type="Proteomes" id="UP000240608"/>
    </source>
</evidence>
<gene>
    <name evidence="4" type="ORF">C9994_16730</name>
</gene>
<dbReference type="EMBL" id="PYVU01000560">
    <property type="protein sequence ID" value="PTB90807.1"/>
    <property type="molecule type" value="Genomic_DNA"/>
</dbReference>
<dbReference type="Gene3D" id="3.40.1090.10">
    <property type="entry name" value="Cytosolic phospholipase A2 catalytic domain"/>
    <property type="match status" value="1"/>
</dbReference>
<organism evidence="4 5">
    <name type="scientific">Marivirga lumbricoides</name>
    <dbReference type="NCBI Taxonomy" id="1046115"/>
    <lineage>
        <taxon>Bacteria</taxon>
        <taxon>Pseudomonadati</taxon>
        <taxon>Bacteroidota</taxon>
        <taxon>Cytophagia</taxon>
        <taxon>Cytophagales</taxon>
        <taxon>Marivirgaceae</taxon>
        <taxon>Marivirga</taxon>
    </lineage>
</organism>
<dbReference type="InterPro" id="IPR016035">
    <property type="entry name" value="Acyl_Trfase/lysoPLipase"/>
</dbReference>
<accession>A0A2T4DAN3</accession>